<dbReference type="InterPro" id="IPR044217">
    <property type="entry name" value="CLPT1/2"/>
</dbReference>
<dbReference type="RefSeq" id="WP_252800045.1">
    <property type="nucleotide sequence ID" value="NZ_BAAABM010000007.1"/>
</dbReference>
<dbReference type="PANTHER" id="PTHR47016">
    <property type="entry name" value="ATP-DEPENDENT CLP PROTEASE ATP-BINDING SUBUNIT CLPT1, CHLOROPLASTIC"/>
    <property type="match status" value="1"/>
</dbReference>
<keyword evidence="1" id="KW-0677">Repeat</keyword>
<sequence>MFERFADDARQAVRLAQEEARRRHHRFVGTEHLLLALLNEGHGPAAQALLAQGVTGSDINQRISLLTGPPDNGLDQEALATIGIDLDEVRRATEASFGPGALAPKAHREARKGHIPLSKRAKKVLELSLRESLALGHRYIGSGHLLLGVIREGDGAATRILTGAGIDLTALRADVTRRIPPKAA</sequence>
<dbReference type="Pfam" id="PF02861">
    <property type="entry name" value="Clp_N"/>
    <property type="match status" value="2"/>
</dbReference>
<dbReference type="PANTHER" id="PTHR47016:SF5">
    <property type="entry name" value="CLP DOMAIN SUPERFAMILY PROTEIN"/>
    <property type="match status" value="1"/>
</dbReference>
<dbReference type="InterPro" id="IPR036628">
    <property type="entry name" value="Clp_N_dom_sf"/>
</dbReference>
<protein>
    <submittedName>
        <fullName evidence="3">Clp protease N-terminal domain-containing protein</fullName>
    </submittedName>
</protein>
<evidence type="ECO:0000259" key="2">
    <source>
        <dbReference type="PROSITE" id="PS51903"/>
    </source>
</evidence>
<evidence type="ECO:0000256" key="1">
    <source>
        <dbReference type="PROSITE-ProRule" id="PRU01251"/>
    </source>
</evidence>
<keyword evidence="4" id="KW-1185">Reference proteome</keyword>
<feature type="domain" description="Clp R" evidence="2">
    <location>
        <begin position="2"/>
        <end position="182"/>
    </location>
</feature>
<dbReference type="EMBL" id="BAAABM010000007">
    <property type="protein sequence ID" value="GAA0318036.1"/>
    <property type="molecule type" value="Genomic_DNA"/>
</dbReference>
<evidence type="ECO:0000313" key="4">
    <source>
        <dbReference type="Proteomes" id="UP001501822"/>
    </source>
</evidence>
<evidence type="ECO:0000313" key="3">
    <source>
        <dbReference type="EMBL" id="GAA0318036.1"/>
    </source>
</evidence>
<dbReference type="InterPro" id="IPR004176">
    <property type="entry name" value="Clp_R_N"/>
</dbReference>
<dbReference type="Gene3D" id="1.10.1780.10">
    <property type="entry name" value="Clp, N-terminal domain"/>
    <property type="match status" value="2"/>
</dbReference>
<dbReference type="GO" id="GO:0008233">
    <property type="term" value="F:peptidase activity"/>
    <property type="evidence" value="ECO:0007669"/>
    <property type="project" value="UniProtKB-KW"/>
</dbReference>
<organism evidence="3 4">
    <name type="scientific">Actinoallomurus spadix</name>
    <dbReference type="NCBI Taxonomy" id="79912"/>
    <lineage>
        <taxon>Bacteria</taxon>
        <taxon>Bacillati</taxon>
        <taxon>Actinomycetota</taxon>
        <taxon>Actinomycetes</taxon>
        <taxon>Streptosporangiales</taxon>
        <taxon>Thermomonosporaceae</taxon>
        <taxon>Actinoallomurus</taxon>
    </lineage>
</organism>
<dbReference type="SUPFAM" id="SSF81923">
    <property type="entry name" value="Double Clp-N motif"/>
    <property type="match status" value="2"/>
</dbReference>
<accession>A0ABP3FHE8</accession>
<reference evidence="4" key="1">
    <citation type="journal article" date="2019" name="Int. J. Syst. Evol. Microbiol.">
        <title>The Global Catalogue of Microorganisms (GCM) 10K type strain sequencing project: providing services to taxonomists for standard genome sequencing and annotation.</title>
        <authorList>
            <consortium name="The Broad Institute Genomics Platform"/>
            <consortium name="The Broad Institute Genome Sequencing Center for Infectious Disease"/>
            <person name="Wu L."/>
            <person name="Ma J."/>
        </authorList>
    </citation>
    <scope>NUCLEOTIDE SEQUENCE [LARGE SCALE GENOMIC DNA]</scope>
    <source>
        <strain evidence="4">JCM 3146</strain>
    </source>
</reference>
<comment type="caution">
    <text evidence="3">The sequence shown here is derived from an EMBL/GenBank/DDBJ whole genome shotgun (WGS) entry which is preliminary data.</text>
</comment>
<keyword evidence="3" id="KW-0378">Hydrolase</keyword>
<dbReference type="GO" id="GO:0006508">
    <property type="term" value="P:proteolysis"/>
    <property type="evidence" value="ECO:0007669"/>
    <property type="project" value="UniProtKB-KW"/>
</dbReference>
<proteinExistence type="predicted"/>
<gene>
    <name evidence="3" type="ORF">GCM10010151_04880</name>
</gene>
<name>A0ABP3FHE8_9ACTN</name>
<dbReference type="PROSITE" id="PS51903">
    <property type="entry name" value="CLP_R"/>
    <property type="match status" value="1"/>
</dbReference>
<dbReference type="Proteomes" id="UP001501822">
    <property type="component" value="Unassembled WGS sequence"/>
</dbReference>
<keyword evidence="3" id="KW-0645">Protease</keyword>